<evidence type="ECO:0000256" key="1">
    <source>
        <dbReference type="SAM" id="Phobius"/>
    </source>
</evidence>
<geneLocation type="plasmid" evidence="3">
    <name>pnfsy01</name>
</geneLocation>
<protein>
    <submittedName>
        <fullName evidence="2">Uncharacterized protein</fullName>
    </submittedName>
</protein>
<dbReference type="EMBL" id="CP024786">
    <property type="protein sequence ID" value="AUB42940.1"/>
    <property type="molecule type" value="Genomic_DNA"/>
</dbReference>
<keyword evidence="1" id="KW-0472">Membrane</keyword>
<keyword evidence="3" id="KW-1185">Reference proteome</keyword>
<dbReference type="OrthoDB" id="494977at2"/>
<reference evidence="2 3" key="1">
    <citation type="submission" date="2017-11" db="EMBL/GenBank/DDBJ databases">
        <title>Complete genome of a free-living desiccation-tolerant cyanobacterium and its photosynthetic adaptation to extreme terrestrial habitat.</title>
        <authorList>
            <person name="Shang J."/>
        </authorList>
    </citation>
    <scope>NUCLEOTIDE SEQUENCE [LARGE SCALE GENOMIC DNA]</scope>
    <source>
        <strain evidence="2 3">CCNUN1</strain>
        <plasmid evidence="3">pnfsy01</plasmid>
    </source>
</reference>
<sequence length="268" mass="30905">MKSVYIFVTTDRPDIYINSIVHWLKKGINQIFLIQVEDNNIEQVKLNLLRLNIYNLLKDLASGFYRYYTGTLRDTLIDLSNEYNNHDLAEIKSKYNSWYSQIISDDIRCETVPPIKYLELKQYISSIYKKNKNVIIDVTPVSKIYIADILACCLLENINSLYTFELLITPDFGKPWKILIHELDEGKQYKYSNLVETPIFQESAKAILFRTTPLLISIVGTILFVSLTLAASFFFGALSSFFVQVVSIVGTVLGIISFFLIYFPIRGK</sequence>
<evidence type="ECO:0000313" key="3">
    <source>
        <dbReference type="Proteomes" id="UP000232003"/>
    </source>
</evidence>
<name>A0A2K8T5N7_9NOSO</name>
<keyword evidence="1" id="KW-1133">Transmembrane helix</keyword>
<feature type="transmembrane region" description="Helical" evidence="1">
    <location>
        <begin position="241"/>
        <end position="263"/>
    </location>
</feature>
<dbReference type="Proteomes" id="UP000232003">
    <property type="component" value="Plasmid pNFSY01"/>
</dbReference>
<evidence type="ECO:0000313" key="2">
    <source>
        <dbReference type="EMBL" id="AUB42940.1"/>
    </source>
</evidence>
<keyword evidence="2" id="KW-0614">Plasmid</keyword>
<organism evidence="2 3">
    <name type="scientific">Nostoc flagelliforme CCNUN1</name>
    <dbReference type="NCBI Taxonomy" id="2038116"/>
    <lineage>
        <taxon>Bacteria</taxon>
        <taxon>Bacillati</taxon>
        <taxon>Cyanobacteriota</taxon>
        <taxon>Cyanophyceae</taxon>
        <taxon>Nostocales</taxon>
        <taxon>Nostocaceae</taxon>
        <taxon>Nostoc</taxon>
    </lineage>
</organism>
<proteinExistence type="predicted"/>
<dbReference type="RefSeq" id="WP_100903276.1">
    <property type="nucleotide sequence ID" value="NZ_CAWNNC010000002.1"/>
</dbReference>
<feature type="transmembrane region" description="Helical" evidence="1">
    <location>
        <begin position="214"/>
        <end position="235"/>
    </location>
</feature>
<keyword evidence="1" id="KW-0812">Transmembrane</keyword>
<dbReference type="AlphaFoldDB" id="A0A2K8T5N7"/>
<gene>
    <name evidence="2" type="ORF">COO91_09094</name>
</gene>
<dbReference type="KEGG" id="nfl:COO91_09094"/>
<accession>A0A2K8T5N7</accession>